<gene>
    <name evidence="4" type="ORF">AAHA92_33968</name>
</gene>
<dbReference type="Pfam" id="PF04504">
    <property type="entry name" value="GeBP-like_DBD"/>
    <property type="match status" value="1"/>
</dbReference>
<sequence>MSLLSDSSVEDEEVAAEEESDSGLEPQQTQYAMARSRLPAPSSSEEEAESETETESDSDSDSHVKPLAAKPILEETQKKPILEETQTKPVEESKILLSFRRASHGTKKPDADVVTPMQKCPVEDTPSSYAKKSKKTTTESSNLFQRPDADVVAPTLKCPVEDTPSYAMKSKKTAAESQTSGRKSNLFQRVWSEEDEIIILRGMIDFNLKFNSDPIAESNMFHSFIKEDLLVDGSRTQLADKMRRLKKKFEKKRRNGKKMNFSNPHERSVFDLSKIIWGSKEKQIVVNGGVVNGKEGGEVEKKRRRLDLNYQGPTTMEERMLMDGGDMFESGQGLEGEKEWKKLRAGELQNHLKHLEIRVAQTKLVLGAMMKHS</sequence>
<dbReference type="InterPro" id="IPR007592">
    <property type="entry name" value="GEBP"/>
</dbReference>
<feature type="region of interest" description="Disordered" evidence="2">
    <location>
        <begin position="1"/>
        <end position="142"/>
    </location>
</feature>
<dbReference type="InterPro" id="IPR053932">
    <property type="entry name" value="GeBP-like_DBD"/>
</dbReference>
<proteinExistence type="inferred from homology"/>
<evidence type="ECO:0000256" key="1">
    <source>
        <dbReference type="ARBA" id="ARBA00010820"/>
    </source>
</evidence>
<reference evidence="4 5" key="1">
    <citation type="submission" date="2024-06" db="EMBL/GenBank/DDBJ databases">
        <title>A chromosome level genome sequence of Diviner's sage (Salvia divinorum).</title>
        <authorList>
            <person name="Ford S.A."/>
            <person name="Ro D.-K."/>
            <person name="Ness R.W."/>
            <person name="Phillips M.A."/>
        </authorList>
    </citation>
    <scope>NUCLEOTIDE SEQUENCE [LARGE SCALE GENOMIC DNA]</scope>
    <source>
        <strain evidence="4">SAF-2024a</strain>
        <tissue evidence="4">Leaf</tissue>
    </source>
</reference>
<keyword evidence="5" id="KW-1185">Reference proteome</keyword>
<comment type="caution">
    <text evidence="4">The sequence shown here is derived from an EMBL/GenBank/DDBJ whole genome shotgun (WGS) entry which is preliminary data.</text>
</comment>
<dbReference type="Proteomes" id="UP001567538">
    <property type="component" value="Unassembled WGS sequence"/>
</dbReference>
<feature type="compositionally biased region" description="Basic and acidic residues" evidence="2">
    <location>
        <begin position="72"/>
        <end position="94"/>
    </location>
</feature>
<protein>
    <submittedName>
        <fullName evidence="4">Transcription factor</fullName>
    </submittedName>
</protein>
<evidence type="ECO:0000313" key="4">
    <source>
        <dbReference type="EMBL" id="KAL1531270.1"/>
    </source>
</evidence>
<dbReference type="PANTHER" id="PTHR31662">
    <property type="entry name" value="BNAANNG10740D PROTEIN-RELATED"/>
    <property type="match status" value="1"/>
</dbReference>
<dbReference type="AlphaFoldDB" id="A0ABD1FHD1"/>
<dbReference type="PANTHER" id="PTHR31662:SF90">
    <property type="entry name" value="DNA-BINDING STOREKEEPER PROTEIN-RELATED TRANSCRIPTIONAL REGULATOR-RELATED"/>
    <property type="match status" value="1"/>
</dbReference>
<evidence type="ECO:0000259" key="3">
    <source>
        <dbReference type="Pfam" id="PF04504"/>
    </source>
</evidence>
<feature type="compositionally biased region" description="Acidic residues" evidence="2">
    <location>
        <begin position="44"/>
        <end position="59"/>
    </location>
</feature>
<evidence type="ECO:0000313" key="5">
    <source>
        <dbReference type="Proteomes" id="UP001567538"/>
    </source>
</evidence>
<feature type="domain" description="Glabrous enhancer-binding protein-like DBD" evidence="3">
    <location>
        <begin position="187"/>
        <end position="278"/>
    </location>
</feature>
<organism evidence="4 5">
    <name type="scientific">Salvia divinorum</name>
    <name type="common">Maria pastora</name>
    <name type="synonym">Diviner's sage</name>
    <dbReference type="NCBI Taxonomy" id="28513"/>
    <lineage>
        <taxon>Eukaryota</taxon>
        <taxon>Viridiplantae</taxon>
        <taxon>Streptophyta</taxon>
        <taxon>Embryophyta</taxon>
        <taxon>Tracheophyta</taxon>
        <taxon>Spermatophyta</taxon>
        <taxon>Magnoliopsida</taxon>
        <taxon>eudicotyledons</taxon>
        <taxon>Gunneridae</taxon>
        <taxon>Pentapetalae</taxon>
        <taxon>asterids</taxon>
        <taxon>lamiids</taxon>
        <taxon>Lamiales</taxon>
        <taxon>Lamiaceae</taxon>
        <taxon>Nepetoideae</taxon>
        <taxon>Mentheae</taxon>
        <taxon>Salviinae</taxon>
        <taxon>Salvia</taxon>
        <taxon>Salvia subgen. Calosphace</taxon>
    </lineage>
</organism>
<name>A0ABD1FHD1_SALDI</name>
<comment type="similarity">
    <text evidence="1">Belongs to the GeBP family.</text>
</comment>
<dbReference type="GO" id="GO:0010468">
    <property type="term" value="P:regulation of gene expression"/>
    <property type="evidence" value="ECO:0007669"/>
    <property type="project" value="UniProtKB-ARBA"/>
</dbReference>
<accession>A0ABD1FHD1</accession>
<dbReference type="EMBL" id="JBEAFC010000015">
    <property type="protein sequence ID" value="KAL1531270.1"/>
    <property type="molecule type" value="Genomic_DNA"/>
</dbReference>
<evidence type="ECO:0000256" key="2">
    <source>
        <dbReference type="SAM" id="MobiDB-lite"/>
    </source>
</evidence>
<feature type="compositionally biased region" description="Acidic residues" evidence="2">
    <location>
        <begin position="8"/>
        <end position="22"/>
    </location>
</feature>